<sequence length="248" mass="27194">MTRRCSICSSSGHSKRTCSTRKAAAAAGEGGVRLFGVRLTDGSSVKKSSSMGNLSHCSSAGDDLPEGYHSDDPALGSASARRETRRKKAIPWTIEEHRQFLVGLEIFGKGDWRIASHAQKYFLHQSNAAKRKRRSLFDIVQDMDINSSSMPQQFSFLPLASGIVNEKLTMSSSRASYIKNPVDSLDLSLKPVIMPSPFQLWPPTSSSFKNDPKEPGKELVGISQLSLEETKTVKIETLPLSLRQPGEP</sequence>
<dbReference type="Proteomes" id="UP001634393">
    <property type="component" value="Unassembled WGS sequence"/>
</dbReference>
<proteinExistence type="predicted"/>
<gene>
    <name evidence="3" type="ORF">ACJIZ3_025446</name>
</gene>
<protein>
    <recommendedName>
        <fullName evidence="5">Myb-like domain-containing protein</fullName>
    </recommendedName>
</protein>
<evidence type="ECO:0000313" key="3">
    <source>
        <dbReference type="EMBL" id="KAL3840855.1"/>
    </source>
</evidence>
<dbReference type="PANTHER" id="PTHR44191">
    <property type="entry name" value="TRANSCRIPTION FACTOR KUA1"/>
    <property type="match status" value="1"/>
</dbReference>
<evidence type="ECO:0000256" key="1">
    <source>
        <dbReference type="ARBA" id="ARBA00023125"/>
    </source>
</evidence>
<dbReference type="InterPro" id="IPR001005">
    <property type="entry name" value="SANT/Myb"/>
</dbReference>
<evidence type="ECO:0000313" key="4">
    <source>
        <dbReference type="Proteomes" id="UP001634393"/>
    </source>
</evidence>
<accession>A0ABD3TVM5</accession>
<dbReference type="EMBL" id="JBJXBP010000003">
    <property type="protein sequence ID" value="KAL3840855.1"/>
    <property type="molecule type" value="Genomic_DNA"/>
</dbReference>
<keyword evidence="1" id="KW-0238">DNA-binding</keyword>
<dbReference type="InterPro" id="IPR009057">
    <property type="entry name" value="Homeodomain-like_sf"/>
</dbReference>
<dbReference type="InterPro" id="IPR052245">
    <property type="entry name" value="Plant_Stress_Dev_TF"/>
</dbReference>
<reference evidence="3 4" key="1">
    <citation type="submission" date="2024-12" db="EMBL/GenBank/DDBJ databases">
        <title>The unique morphological basis and parallel evolutionary history of personate flowers in Penstemon.</title>
        <authorList>
            <person name="Depatie T.H."/>
            <person name="Wessinger C.A."/>
        </authorList>
    </citation>
    <scope>NUCLEOTIDE SEQUENCE [LARGE SCALE GENOMIC DNA]</scope>
    <source>
        <strain evidence="3">WTNN_2</strain>
        <tissue evidence="3">Leaf</tissue>
    </source>
</reference>
<evidence type="ECO:0008006" key="5">
    <source>
        <dbReference type="Google" id="ProtNLM"/>
    </source>
</evidence>
<keyword evidence="4" id="KW-1185">Reference proteome</keyword>
<dbReference type="AlphaFoldDB" id="A0ABD3TVM5"/>
<dbReference type="GO" id="GO:0006355">
    <property type="term" value="P:regulation of DNA-templated transcription"/>
    <property type="evidence" value="ECO:0007669"/>
    <property type="project" value="UniProtKB-ARBA"/>
</dbReference>
<feature type="region of interest" description="Disordered" evidence="2">
    <location>
        <begin position="62"/>
        <end position="82"/>
    </location>
</feature>
<evidence type="ECO:0000256" key="2">
    <source>
        <dbReference type="SAM" id="MobiDB-lite"/>
    </source>
</evidence>
<dbReference type="PANTHER" id="PTHR44191:SF61">
    <property type="entry name" value="OS08G0151000 PROTEIN"/>
    <property type="match status" value="1"/>
</dbReference>
<dbReference type="CDD" id="cd00167">
    <property type="entry name" value="SANT"/>
    <property type="match status" value="1"/>
</dbReference>
<organism evidence="3 4">
    <name type="scientific">Penstemon smallii</name>
    <dbReference type="NCBI Taxonomy" id="265156"/>
    <lineage>
        <taxon>Eukaryota</taxon>
        <taxon>Viridiplantae</taxon>
        <taxon>Streptophyta</taxon>
        <taxon>Embryophyta</taxon>
        <taxon>Tracheophyta</taxon>
        <taxon>Spermatophyta</taxon>
        <taxon>Magnoliopsida</taxon>
        <taxon>eudicotyledons</taxon>
        <taxon>Gunneridae</taxon>
        <taxon>Pentapetalae</taxon>
        <taxon>asterids</taxon>
        <taxon>lamiids</taxon>
        <taxon>Lamiales</taxon>
        <taxon>Plantaginaceae</taxon>
        <taxon>Cheloneae</taxon>
        <taxon>Penstemon</taxon>
    </lineage>
</organism>
<comment type="caution">
    <text evidence="3">The sequence shown here is derived from an EMBL/GenBank/DDBJ whole genome shotgun (WGS) entry which is preliminary data.</text>
</comment>
<dbReference type="GO" id="GO:0003677">
    <property type="term" value="F:DNA binding"/>
    <property type="evidence" value="ECO:0007669"/>
    <property type="project" value="UniProtKB-KW"/>
</dbReference>
<dbReference type="SUPFAM" id="SSF46689">
    <property type="entry name" value="Homeodomain-like"/>
    <property type="match status" value="1"/>
</dbReference>
<name>A0ABD3TVM5_9LAMI</name>